<reference evidence="1 2" key="1">
    <citation type="submission" date="2018-01" db="EMBL/GenBank/DDBJ databases">
        <title>Genome characterization of the sugarcane-associated fungus Trichoderma ghanense CCMA-1212 and their application in lignocelulose bioconversion.</title>
        <authorList>
            <person name="Steindorff A.S."/>
            <person name="Mendes T.D."/>
            <person name="Vilela E.S.D."/>
            <person name="Rodrigues D.S."/>
            <person name="Formighieri E.F."/>
            <person name="Melo I.S."/>
            <person name="Favaro L.C.L."/>
        </authorList>
    </citation>
    <scope>NUCLEOTIDE SEQUENCE [LARGE SCALE GENOMIC DNA]</scope>
    <source>
        <strain evidence="1 2">CCMA-1212</strain>
    </source>
</reference>
<sequence length="66" mass="6568">MKESPLVVTVAKEVACVVAAAVGSAVGDAAGARTGTEAVETVEVKGEADAVRDMAVVPPKGHYLGM</sequence>
<organism evidence="1 2">
    <name type="scientific">Trichoderma ghanense</name>
    <dbReference type="NCBI Taxonomy" id="65468"/>
    <lineage>
        <taxon>Eukaryota</taxon>
        <taxon>Fungi</taxon>
        <taxon>Dikarya</taxon>
        <taxon>Ascomycota</taxon>
        <taxon>Pezizomycotina</taxon>
        <taxon>Sordariomycetes</taxon>
        <taxon>Hypocreomycetidae</taxon>
        <taxon>Hypocreales</taxon>
        <taxon>Hypocreaceae</taxon>
        <taxon>Trichoderma</taxon>
    </lineage>
</organism>
<dbReference type="GeneID" id="300573733"/>
<gene>
    <name evidence="1" type="ORF">CCMA1212_001874</name>
</gene>
<dbReference type="RefSeq" id="XP_073562267.1">
    <property type="nucleotide sequence ID" value="XM_073699283.1"/>
</dbReference>
<comment type="caution">
    <text evidence="1">The sequence shown here is derived from an EMBL/GenBank/DDBJ whole genome shotgun (WGS) entry which is preliminary data.</text>
</comment>
<evidence type="ECO:0008006" key="3">
    <source>
        <dbReference type="Google" id="ProtNLM"/>
    </source>
</evidence>
<proteinExistence type="predicted"/>
<dbReference type="EMBL" id="PPTA01000002">
    <property type="protein sequence ID" value="TFB06066.1"/>
    <property type="molecule type" value="Genomic_DNA"/>
</dbReference>
<dbReference type="Proteomes" id="UP001642720">
    <property type="component" value="Unassembled WGS sequence"/>
</dbReference>
<evidence type="ECO:0000313" key="1">
    <source>
        <dbReference type="EMBL" id="TFB06066.1"/>
    </source>
</evidence>
<name>A0ABY2HCX4_9HYPO</name>
<evidence type="ECO:0000313" key="2">
    <source>
        <dbReference type="Proteomes" id="UP001642720"/>
    </source>
</evidence>
<keyword evidence="2" id="KW-1185">Reference proteome</keyword>
<protein>
    <recommendedName>
        <fullName evidence="3">Secreted protein</fullName>
    </recommendedName>
</protein>
<accession>A0ABY2HCX4</accession>